<evidence type="ECO:0000256" key="2">
    <source>
        <dbReference type="ARBA" id="ARBA00022448"/>
    </source>
</evidence>
<protein>
    <recommendedName>
        <fullName evidence="7">Major facilitator superfamily (MFS) profile domain-containing protein</fullName>
    </recommendedName>
</protein>
<name>A0A381WPC3_9ZZZZ</name>
<dbReference type="EMBL" id="UINC01012420">
    <property type="protein sequence ID" value="SVA54252.1"/>
    <property type="molecule type" value="Genomic_DNA"/>
</dbReference>
<dbReference type="InterPro" id="IPR011701">
    <property type="entry name" value="MFS"/>
</dbReference>
<dbReference type="InterPro" id="IPR005829">
    <property type="entry name" value="Sugar_transporter_CS"/>
</dbReference>
<keyword evidence="5 6" id="KW-0472">Membrane</keyword>
<organism evidence="8">
    <name type="scientific">marine metagenome</name>
    <dbReference type="NCBI Taxonomy" id="408172"/>
    <lineage>
        <taxon>unclassified sequences</taxon>
        <taxon>metagenomes</taxon>
        <taxon>ecological metagenomes</taxon>
    </lineage>
</organism>
<evidence type="ECO:0000313" key="8">
    <source>
        <dbReference type="EMBL" id="SVA54252.1"/>
    </source>
</evidence>
<feature type="domain" description="Major facilitator superfamily (MFS) profile" evidence="7">
    <location>
        <begin position="11"/>
        <end position="419"/>
    </location>
</feature>
<feature type="transmembrane region" description="Helical" evidence="6">
    <location>
        <begin position="394"/>
        <end position="414"/>
    </location>
</feature>
<dbReference type="InterPro" id="IPR020846">
    <property type="entry name" value="MFS_dom"/>
</dbReference>
<feature type="transmembrane region" description="Helical" evidence="6">
    <location>
        <begin position="12"/>
        <end position="38"/>
    </location>
</feature>
<feature type="transmembrane region" description="Helical" evidence="6">
    <location>
        <begin position="238"/>
        <end position="261"/>
    </location>
</feature>
<dbReference type="PROSITE" id="PS50850">
    <property type="entry name" value="MFS"/>
    <property type="match status" value="1"/>
</dbReference>
<feature type="transmembrane region" description="Helical" evidence="6">
    <location>
        <begin position="304"/>
        <end position="323"/>
    </location>
</feature>
<feature type="transmembrane region" description="Helical" evidence="6">
    <location>
        <begin position="273"/>
        <end position="292"/>
    </location>
</feature>
<dbReference type="InterPro" id="IPR036259">
    <property type="entry name" value="MFS_trans_sf"/>
</dbReference>
<dbReference type="InterPro" id="IPR004752">
    <property type="entry name" value="AmpG_permease/AT-1"/>
</dbReference>
<feature type="transmembrane region" description="Helical" evidence="6">
    <location>
        <begin position="335"/>
        <end position="357"/>
    </location>
</feature>
<dbReference type="GO" id="GO:0022857">
    <property type="term" value="F:transmembrane transporter activity"/>
    <property type="evidence" value="ECO:0007669"/>
    <property type="project" value="InterPro"/>
</dbReference>
<dbReference type="Gene3D" id="1.20.1250.20">
    <property type="entry name" value="MFS general substrate transporter like domains"/>
    <property type="match status" value="2"/>
</dbReference>
<sequence>MITLTTNKWLRVTTLCVLYFAQGFPWGFMTTALVSFLASKGLTMVESGQLTAMAYLPWTFKLFWGPLIDSFTYQAMGRRRPWILFAQLGMAITLIAMIWMGDITGNISLLGWMFFLHNCFASLQDVSCDALAVDILLPEEQGKVNGAMWGSKVIGTGMGAVVMGTLLVSKGLVFAIGLQTILMFCIILFPLLVLERPGEKRFPWSKDPVLSHSNDESMRNPIDVVKDLFTAFSMRPSFFAGLFILLAAINQGVNSGILPVFYNKTFGWEPDTYSQVFGGPGAVLEFFGALLGGVLADRFGRRKIFFLGWGGFSFLAGIFGFLILSMEQIPYWFQFFYLVSHPFLIAMGTVAMFALAMALSWSKSSATMFTSYMAISNLSVVIGTRLIGPLTESFSVGQIYVLLLVIGLLPVVFLKSMDPRPVLDIKLKEGKNNQD</sequence>
<gene>
    <name evidence="8" type="ORF">METZ01_LOCUS107106</name>
</gene>
<evidence type="ECO:0000256" key="1">
    <source>
        <dbReference type="ARBA" id="ARBA00004141"/>
    </source>
</evidence>
<comment type="subcellular location">
    <subcellularLocation>
        <location evidence="1">Membrane</location>
        <topology evidence="1">Multi-pass membrane protein</topology>
    </subcellularLocation>
</comment>
<evidence type="ECO:0000256" key="4">
    <source>
        <dbReference type="ARBA" id="ARBA00022989"/>
    </source>
</evidence>
<dbReference type="SUPFAM" id="SSF103473">
    <property type="entry name" value="MFS general substrate transporter"/>
    <property type="match status" value="1"/>
</dbReference>
<keyword evidence="3 6" id="KW-0812">Transmembrane</keyword>
<keyword evidence="4 6" id="KW-1133">Transmembrane helix</keyword>
<proteinExistence type="predicted"/>
<evidence type="ECO:0000256" key="6">
    <source>
        <dbReference type="SAM" id="Phobius"/>
    </source>
</evidence>
<accession>A0A381WPC3</accession>
<evidence type="ECO:0000256" key="5">
    <source>
        <dbReference type="ARBA" id="ARBA00023136"/>
    </source>
</evidence>
<dbReference type="PANTHER" id="PTHR12778">
    <property type="entry name" value="SOLUTE CARRIER FAMILY 33 ACETYL-COA TRANSPORTER -RELATED"/>
    <property type="match status" value="1"/>
</dbReference>
<dbReference type="PANTHER" id="PTHR12778:SF10">
    <property type="entry name" value="MAJOR FACILITATOR SUPERFAMILY DOMAIN-CONTAINING PROTEIN 3"/>
    <property type="match status" value="1"/>
</dbReference>
<dbReference type="Pfam" id="PF07690">
    <property type="entry name" value="MFS_1"/>
    <property type="match status" value="1"/>
</dbReference>
<feature type="transmembrane region" description="Helical" evidence="6">
    <location>
        <begin position="174"/>
        <end position="194"/>
    </location>
</feature>
<dbReference type="AlphaFoldDB" id="A0A381WPC3"/>
<feature type="transmembrane region" description="Helical" evidence="6">
    <location>
        <begin position="81"/>
        <end position="100"/>
    </location>
</feature>
<evidence type="ECO:0000259" key="7">
    <source>
        <dbReference type="PROSITE" id="PS50850"/>
    </source>
</evidence>
<dbReference type="PROSITE" id="PS00216">
    <property type="entry name" value="SUGAR_TRANSPORT_1"/>
    <property type="match status" value="1"/>
</dbReference>
<reference evidence="8" key="1">
    <citation type="submission" date="2018-05" db="EMBL/GenBank/DDBJ databases">
        <authorList>
            <person name="Lanie J.A."/>
            <person name="Ng W.-L."/>
            <person name="Kazmierczak K.M."/>
            <person name="Andrzejewski T.M."/>
            <person name="Davidsen T.M."/>
            <person name="Wayne K.J."/>
            <person name="Tettelin H."/>
            <person name="Glass J.I."/>
            <person name="Rusch D."/>
            <person name="Podicherti R."/>
            <person name="Tsui H.-C.T."/>
            <person name="Winkler M.E."/>
        </authorList>
    </citation>
    <scope>NUCLEOTIDE SEQUENCE</scope>
</reference>
<evidence type="ECO:0000256" key="3">
    <source>
        <dbReference type="ARBA" id="ARBA00022692"/>
    </source>
</evidence>
<keyword evidence="2" id="KW-0813">Transport</keyword>
<feature type="transmembrane region" description="Helical" evidence="6">
    <location>
        <begin position="369"/>
        <end position="388"/>
    </location>
</feature>
<dbReference type="GO" id="GO:0016020">
    <property type="term" value="C:membrane"/>
    <property type="evidence" value="ECO:0007669"/>
    <property type="project" value="UniProtKB-SubCell"/>
</dbReference>
<feature type="transmembrane region" description="Helical" evidence="6">
    <location>
        <begin position="50"/>
        <end position="69"/>
    </location>
</feature>